<dbReference type="EMBL" id="RCVZ01000004">
    <property type="protein sequence ID" value="RLQ96248.1"/>
    <property type="molecule type" value="Genomic_DNA"/>
</dbReference>
<gene>
    <name evidence="2" type="ORF">D9X91_08150</name>
</gene>
<organism evidence="2 3">
    <name type="scientific">Falsibacillus albus</name>
    <dbReference type="NCBI Taxonomy" id="2478915"/>
    <lineage>
        <taxon>Bacteria</taxon>
        <taxon>Bacillati</taxon>
        <taxon>Bacillota</taxon>
        <taxon>Bacilli</taxon>
        <taxon>Bacillales</taxon>
        <taxon>Bacillaceae</taxon>
        <taxon>Falsibacillus</taxon>
    </lineage>
</organism>
<keyword evidence="1" id="KW-0812">Transmembrane</keyword>
<feature type="transmembrane region" description="Helical" evidence="1">
    <location>
        <begin position="70"/>
        <end position="90"/>
    </location>
</feature>
<protein>
    <submittedName>
        <fullName evidence="2">Uncharacterized protein</fullName>
    </submittedName>
</protein>
<evidence type="ECO:0000313" key="2">
    <source>
        <dbReference type="EMBL" id="RLQ96248.1"/>
    </source>
</evidence>
<accession>A0A3L7JZE2</accession>
<evidence type="ECO:0000256" key="1">
    <source>
        <dbReference type="SAM" id="Phobius"/>
    </source>
</evidence>
<keyword evidence="1" id="KW-1133">Transmembrane helix</keyword>
<comment type="caution">
    <text evidence="2">The sequence shown here is derived from an EMBL/GenBank/DDBJ whole genome shotgun (WGS) entry which is preliminary data.</text>
</comment>
<proteinExistence type="predicted"/>
<name>A0A3L7JZE2_9BACI</name>
<keyword evidence="1" id="KW-0472">Membrane</keyword>
<dbReference type="AlphaFoldDB" id="A0A3L7JZE2"/>
<evidence type="ECO:0000313" key="3">
    <source>
        <dbReference type="Proteomes" id="UP000276770"/>
    </source>
</evidence>
<sequence>MLYGVKFGFRSFLFALIGLILEFTAYFVEGTSSLGYFMFMVGGASIILSLIYCTISFIRGERGKWKYSGLGLMLIVVLLIWLMPVIMKFYHFN</sequence>
<feature type="transmembrane region" description="Helical" evidence="1">
    <location>
        <begin position="7"/>
        <end position="28"/>
    </location>
</feature>
<feature type="transmembrane region" description="Helical" evidence="1">
    <location>
        <begin position="34"/>
        <end position="58"/>
    </location>
</feature>
<keyword evidence="3" id="KW-1185">Reference proteome</keyword>
<reference evidence="2 3" key="1">
    <citation type="submission" date="2018-10" db="EMBL/GenBank/DDBJ databases">
        <title>Falsibacillus sp. genome draft.</title>
        <authorList>
            <person name="Shi S."/>
        </authorList>
    </citation>
    <scope>NUCLEOTIDE SEQUENCE [LARGE SCALE GENOMIC DNA]</scope>
    <source>
        <strain evidence="2 3">GY 10110</strain>
    </source>
</reference>
<dbReference type="Proteomes" id="UP000276770">
    <property type="component" value="Unassembled WGS sequence"/>
</dbReference>